<evidence type="ECO:0000313" key="2">
    <source>
        <dbReference type="EMBL" id="KZV52045.1"/>
    </source>
</evidence>
<feature type="compositionally biased region" description="Polar residues" evidence="1">
    <location>
        <begin position="61"/>
        <end position="78"/>
    </location>
</feature>
<dbReference type="EMBL" id="KQ991261">
    <property type="protein sequence ID" value="KZV52045.1"/>
    <property type="molecule type" value="Genomic_DNA"/>
</dbReference>
<evidence type="ECO:0000313" key="3">
    <source>
        <dbReference type="Proteomes" id="UP000250235"/>
    </source>
</evidence>
<keyword evidence="3" id="KW-1185">Reference proteome</keyword>
<feature type="region of interest" description="Disordered" evidence="1">
    <location>
        <begin position="59"/>
        <end position="79"/>
    </location>
</feature>
<reference evidence="2 3" key="1">
    <citation type="journal article" date="2015" name="Proc. Natl. Acad. Sci. U.S.A.">
        <title>The resurrection genome of Boea hygrometrica: A blueprint for survival of dehydration.</title>
        <authorList>
            <person name="Xiao L."/>
            <person name="Yang G."/>
            <person name="Zhang L."/>
            <person name="Yang X."/>
            <person name="Zhao S."/>
            <person name="Ji Z."/>
            <person name="Zhou Q."/>
            <person name="Hu M."/>
            <person name="Wang Y."/>
            <person name="Chen M."/>
            <person name="Xu Y."/>
            <person name="Jin H."/>
            <person name="Xiao X."/>
            <person name="Hu G."/>
            <person name="Bao F."/>
            <person name="Hu Y."/>
            <person name="Wan P."/>
            <person name="Li L."/>
            <person name="Deng X."/>
            <person name="Kuang T."/>
            <person name="Xiang C."/>
            <person name="Zhu J.K."/>
            <person name="Oliver M.J."/>
            <person name="He Y."/>
        </authorList>
    </citation>
    <scope>NUCLEOTIDE SEQUENCE [LARGE SCALE GENOMIC DNA]</scope>
    <source>
        <strain evidence="3">cv. XS01</strain>
    </source>
</reference>
<name>A0A2Z7D0I0_9LAMI</name>
<sequence length="167" mass="18401">MHSSKGICNKSVATVSAEVWELPTRPYSPTNTRCIKTQPAIAQPMNCGRLNRSTRRIGANKTRQGSHPGSIEQQQQSKDGCKSWKGMQMRVCACWNNNKHNHMQNTITPASIHHMAHGYLTTAASPGNKHTAAIIQAATISSKPFKRCIYKINPYLKSAKCSPPQSS</sequence>
<proteinExistence type="predicted"/>
<accession>A0A2Z7D0I0</accession>
<dbReference type="Proteomes" id="UP000250235">
    <property type="component" value="Unassembled WGS sequence"/>
</dbReference>
<gene>
    <name evidence="2" type="ORF">F511_42122</name>
</gene>
<organism evidence="2 3">
    <name type="scientific">Dorcoceras hygrometricum</name>
    <dbReference type="NCBI Taxonomy" id="472368"/>
    <lineage>
        <taxon>Eukaryota</taxon>
        <taxon>Viridiplantae</taxon>
        <taxon>Streptophyta</taxon>
        <taxon>Embryophyta</taxon>
        <taxon>Tracheophyta</taxon>
        <taxon>Spermatophyta</taxon>
        <taxon>Magnoliopsida</taxon>
        <taxon>eudicotyledons</taxon>
        <taxon>Gunneridae</taxon>
        <taxon>Pentapetalae</taxon>
        <taxon>asterids</taxon>
        <taxon>lamiids</taxon>
        <taxon>Lamiales</taxon>
        <taxon>Gesneriaceae</taxon>
        <taxon>Didymocarpoideae</taxon>
        <taxon>Trichosporeae</taxon>
        <taxon>Loxocarpinae</taxon>
        <taxon>Dorcoceras</taxon>
    </lineage>
</organism>
<dbReference type="AlphaFoldDB" id="A0A2Z7D0I0"/>
<evidence type="ECO:0000256" key="1">
    <source>
        <dbReference type="SAM" id="MobiDB-lite"/>
    </source>
</evidence>
<protein>
    <submittedName>
        <fullName evidence="2">Uncharacterized protein</fullName>
    </submittedName>
</protein>